<name>A0A6A5YFJ8_9PLEO</name>
<accession>A0A6A5YFJ8</accession>
<organism evidence="1 2">
    <name type="scientific">Lophiotrema nucula</name>
    <dbReference type="NCBI Taxonomy" id="690887"/>
    <lineage>
        <taxon>Eukaryota</taxon>
        <taxon>Fungi</taxon>
        <taxon>Dikarya</taxon>
        <taxon>Ascomycota</taxon>
        <taxon>Pezizomycotina</taxon>
        <taxon>Dothideomycetes</taxon>
        <taxon>Pleosporomycetidae</taxon>
        <taxon>Pleosporales</taxon>
        <taxon>Lophiotremataceae</taxon>
        <taxon>Lophiotrema</taxon>
    </lineage>
</organism>
<dbReference type="AlphaFoldDB" id="A0A6A5YFJ8"/>
<sequence>MIPLIFVSDFDRKPFPLTLLYVQGEQEIEFQSTYATTKNLHNHPGRGSVQPHLVRQGGAVLSQYRLTDCSEEFRKAFWTCAGKIADYFLVFHRYDNESMRGMWFRLVDCLKDVAKLPHNSWQKITPVCNHGEEFADDWESLLDLINDVVKGLLPLSDDVIDMNGLTSRADTYMGGFRSGLKPWEQFLTHGSPGFRVPEQSRGYVQSDLISENENPERKWAVPMGALAIIDGHQKRMRRLREKLAIKAGEDVAEALAYFDSHCLKLDQPATYTSLDGRKTVVRPMQPAGLSKFTPRRDQAPPDAFDEGYLPTLNNTDRYIGQVTTHSQPFEHPLGNDKFQMLSITQSKQDRMDDEQDKRVLNFPSLSEDLFDEWKLPEKSCDMTAFGREV</sequence>
<gene>
    <name evidence="1" type="ORF">BDV96DRAFT_638620</name>
</gene>
<proteinExistence type="predicted"/>
<dbReference type="EMBL" id="ML977371">
    <property type="protein sequence ID" value="KAF2105835.1"/>
    <property type="molecule type" value="Genomic_DNA"/>
</dbReference>
<reference evidence="1" key="1">
    <citation type="journal article" date="2020" name="Stud. Mycol.">
        <title>101 Dothideomycetes genomes: a test case for predicting lifestyles and emergence of pathogens.</title>
        <authorList>
            <person name="Haridas S."/>
            <person name="Albert R."/>
            <person name="Binder M."/>
            <person name="Bloem J."/>
            <person name="Labutti K."/>
            <person name="Salamov A."/>
            <person name="Andreopoulos B."/>
            <person name="Baker S."/>
            <person name="Barry K."/>
            <person name="Bills G."/>
            <person name="Bluhm B."/>
            <person name="Cannon C."/>
            <person name="Castanera R."/>
            <person name="Culley D."/>
            <person name="Daum C."/>
            <person name="Ezra D."/>
            <person name="Gonzalez J."/>
            <person name="Henrissat B."/>
            <person name="Kuo A."/>
            <person name="Liang C."/>
            <person name="Lipzen A."/>
            <person name="Lutzoni F."/>
            <person name="Magnuson J."/>
            <person name="Mondo S."/>
            <person name="Nolan M."/>
            <person name="Ohm R."/>
            <person name="Pangilinan J."/>
            <person name="Park H.-J."/>
            <person name="Ramirez L."/>
            <person name="Alfaro M."/>
            <person name="Sun H."/>
            <person name="Tritt A."/>
            <person name="Yoshinaga Y."/>
            <person name="Zwiers L.-H."/>
            <person name="Turgeon B."/>
            <person name="Goodwin S."/>
            <person name="Spatafora J."/>
            <person name="Crous P."/>
            <person name="Grigoriev I."/>
        </authorList>
    </citation>
    <scope>NUCLEOTIDE SEQUENCE</scope>
    <source>
        <strain evidence="1">CBS 627.86</strain>
    </source>
</reference>
<dbReference type="Proteomes" id="UP000799770">
    <property type="component" value="Unassembled WGS sequence"/>
</dbReference>
<keyword evidence="2" id="KW-1185">Reference proteome</keyword>
<protein>
    <submittedName>
        <fullName evidence="1">Uncharacterized protein</fullName>
    </submittedName>
</protein>
<evidence type="ECO:0000313" key="2">
    <source>
        <dbReference type="Proteomes" id="UP000799770"/>
    </source>
</evidence>
<dbReference type="OrthoDB" id="21072at2759"/>
<evidence type="ECO:0000313" key="1">
    <source>
        <dbReference type="EMBL" id="KAF2105835.1"/>
    </source>
</evidence>